<dbReference type="HOGENOM" id="CLU_116732_3_0_2"/>
<keyword evidence="4 5" id="KW-0472">Membrane</keyword>
<dbReference type="AlphaFoldDB" id="F6BBG6"/>
<reference evidence="7 8" key="1">
    <citation type="submission" date="2011-05" db="EMBL/GenBank/DDBJ databases">
        <title>Complete sequence of Methanotorris igneus Kol 5.</title>
        <authorList>
            <consortium name="US DOE Joint Genome Institute"/>
            <person name="Lucas S."/>
            <person name="Han J."/>
            <person name="Lapidus A."/>
            <person name="Cheng J.-F."/>
            <person name="Goodwin L."/>
            <person name="Pitluck S."/>
            <person name="Peters L."/>
            <person name="Mikhailova N."/>
            <person name="Chertkov O."/>
            <person name="Han C."/>
            <person name="Tapia R."/>
            <person name="Land M."/>
            <person name="Hauser L."/>
            <person name="Kyrpides N."/>
            <person name="Ivanova N."/>
            <person name="Pagani I."/>
            <person name="Sieprawska-Lupa M."/>
            <person name="Whitman W."/>
            <person name="Woyke T."/>
        </authorList>
    </citation>
    <scope>NUCLEOTIDE SEQUENCE [LARGE SCALE GENOMIC DNA]</scope>
    <source>
        <strain evidence="8">DSM 5666 / JCM 11834 / Kol 5</strain>
    </source>
</reference>
<dbReference type="STRING" id="880724.Metig_1641"/>
<name>F6BBG6_METIK</name>
<evidence type="ECO:0000256" key="5">
    <source>
        <dbReference type="SAM" id="Phobius"/>
    </source>
</evidence>
<keyword evidence="8" id="KW-1185">Reference proteome</keyword>
<comment type="subcellular location">
    <subcellularLocation>
        <location evidence="1">Membrane</location>
        <topology evidence="1">Multi-pass membrane protein</topology>
    </subcellularLocation>
</comment>
<proteinExistence type="predicted"/>
<evidence type="ECO:0000313" key="7">
    <source>
        <dbReference type="EMBL" id="AEF97173.1"/>
    </source>
</evidence>
<sequence length="137" mass="15065">MEIGYAFILAGLFMIALETIIPGLYFPAWGIAILIYGVFLIIAPNFALPSAIIAGVVTLYIIHKAVYKKGMDVKIGAEKYIGMEGIMLKDVDEHHYGFVLIDGEKWQAKAKEPIKKGEKVVVVGIEGVSLIVKKKEN</sequence>
<dbReference type="PANTHER" id="PTHR33507">
    <property type="entry name" value="INNER MEMBRANE PROTEIN YBBJ"/>
    <property type="match status" value="1"/>
</dbReference>
<gene>
    <name evidence="7" type="ordered locus">Metig_1641</name>
</gene>
<evidence type="ECO:0000256" key="4">
    <source>
        <dbReference type="ARBA" id="ARBA00023136"/>
    </source>
</evidence>
<accession>F6BBG6</accession>
<dbReference type="SUPFAM" id="SSF141322">
    <property type="entry name" value="NfeD domain-like"/>
    <property type="match status" value="1"/>
</dbReference>
<evidence type="ECO:0000256" key="1">
    <source>
        <dbReference type="ARBA" id="ARBA00004141"/>
    </source>
</evidence>
<keyword evidence="2 5" id="KW-0812">Transmembrane</keyword>
<dbReference type="RefSeq" id="WP_013799765.1">
    <property type="nucleotide sequence ID" value="NC_015562.1"/>
</dbReference>
<feature type="transmembrane region" description="Helical" evidence="5">
    <location>
        <begin position="33"/>
        <end position="62"/>
    </location>
</feature>
<evidence type="ECO:0000256" key="3">
    <source>
        <dbReference type="ARBA" id="ARBA00022989"/>
    </source>
</evidence>
<dbReference type="EMBL" id="CP002737">
    <property type="protein sequence ID" value="AEF97173.1"/>
    <property type="molecule type" value="Genomic_DNA"/>
</dbReference>
<dbReference type="InterPro" id="IPR002810">
    <property type="entry name" value="NfeD-like_C"/>
</dbReference>
<dbReference type="Gene3D" id="2.40.50.140">
    <property type="entry name" value="Nucleic acid-binding proteins"/>
    <property type="match status" value="1"/>
</dbReference>
<dbReference type="OrthoDB" id="60430at2157"/>
<evidence type="ECO:0000256" key="2">
    <source>
        <dbReference type="ARBA" id="ARBA00022692"/>
    </source>
</evidence>
<evidence type="ECO:0000313" key="8">
    <source>
        <dbReference type="Proteomes" id="UP000009227"/>
    </source>
</evidence>
<organism evidence="8">
    <name type="scientific">Methanotorris igneus (strain DSM 5666 / JCM 11834 / Kol 5)</name>
    <dbReference type="NCBI Taxonomy" id="880724"/>
    <lineage>
        <taxon>Archaea</taxon>
        <taxon>Methanobacteriati</taxon>
        <taxon>Methanobacteriota</taxon>
        <taxon>Methanomada group</taxon>
        <taxon>Methanococci</taxon>
        <taxon>Methanococcales</taxon>
        <taxon>Methanocaldococcaceae</taxon>
        <taxon>Methanotorris</taxon>
    </lineage>
</organism>
<keyword evidence="3 5" id="KW-1133">Transmembrane helix</keyword>
<dbReference type="GO" id="GO:0016020">
    <property type="term" value="C:membrane"/>
    <property type="evidence" value="ECO:0007669"/>
    <property type="project" value="UniProtKB-SubCell"/>
</dbReference>
<feature type="transmembrane region" description="Helical" evidence="5">
    <location>
        <begin position="7"/>
        <end position="27"/>
    </location>
</feature>
<evidence type="ECO:0000259" key="6">
    <source>
        <dbReference type="Pfam" id="PF01957"/>
    </source>
</evidence>
<dbReference type="InterPro" id="IPR052165">
    <property type="entry name" value="Membrane_assoc_protease"/>
</dbReference>
<dbReference type="InterPro" id="IPR012340">
    <property type="entry name" value="NA-bd_OB-fold"/>
</dbReference>
<dbReference type="KEGG" id="mig:Metig_1641"/>
<dbReference type="Pfam" id="PF01957">
    <property type="entry name" value="NfeD"/>
    <property type="match status" value="1"/>
</dbReference>
<feature type="domain" description="NfeD-like C-terminal" evidence="6">
    <location>
        <begin position="77"/>
        <end position="134"/>
    </location>
</feature>
<protein>
    <recommendedName>
        <fullName evidence="6">NfeD-like C-terminal domain-containing protein</fullName>
    </recommendedName>
</protein>
<dbReference type="Proteomes" id="UP000009227">
    <property type="component" value="Chromosome"/>
</dbReference>
<dbReference type="GeneID" id="10644514"/>
<dbReference type="PANTHER" id="PTHR33507:SF7">
    <property type="entry name" value="HYPOTHETICAL MEMBRANE PROTEIN, CONSERVED"/>
    <property type="match status" value="1"/>
</dbReference>